<evidence type="ECO:0000256" key="2">
    <source>
        <dbReference type="SAM" id="SignalP"/>
    </source>
</evidence>
<dbReference type="Proteomes" id="UP000241566">
    <property type="component" value="Unassembled WGS sequence"/>
</dbReference>
<feature type="transmembrane region" description="Helical" evidence="1">
    <location>
        <begin position="375"/>
        <end position="394"/>
    </location>
</feature>
<gene>
    <name evidence="3" type="ORF">CTM94_17030</name>
</gene>
<proteinExistence type="predicted"/>
<feature type="chain" id="PRO_5046758386" evidence="2">
    <location>
        <begin position="19"/>
        <end position="412"/>
    </location>
</feature>
<accession>A0ABX5GCC9</accession>
<dbReference type="InterPro" id="IPR020010">
    <property type="entry name" value="CHP03503"/>
</dbReference>
<reference evidence="3 4" key="1">
    <citation type="submission" date="2018-01" db="EMBL/GenBank/DDBJ databases">
        <title>Whole genome sequencing of Histamine producing bacteria.</title>
        <authorList>
            <person name="Butler K."/>
        </authorList>
    </citation>
    <scope>NUCLEOTIDE SEQUENCE [LARGE SCALE GENOMIC DNA]</scope>
    <source>
        <strain evidence="3 4">ATCC 25521</strain>
    </source>
</reference>
<comment type="caution">
    <text evidence="3">The sequence shown here is derived from an EMBL/GenBank/DDBJ whole genome shotgun (WGS) entry which is preliminary data.</text>
</comment>
<dbReference type="NCBIfam" id="TIGR03503">
    <property type="entry name" value="TIGR03503 family protein"/>
    <property type="match status" value="1"/>
</dbReference>
<sequence>MLKRLWICSAVWPLFAWAQGNDQMTWLDNRFRVDPTIKQVSFMVKREEPSRPVILVAPDGSKYYSSRHPKNVSWYSEDDLDIISIDSPMAGPWQAIGRVSQDNRITLLSNLRLTADTLPQNLYQSEVLKFSAQLLQNEQPLTVRDFLERVKLRILFYPFIADEQVLPNNMQPEPTVIGDFADDGQDRDEKAGDGIFTLSLPVDVEPGKYRVVIKSMNGVFSRALEQEVLVYPKPFSATLIKSHNAQDPHQLVVLPQDDALVVGSLASYIQYSSPKNKQQIIQQRALPTENELSIALPNDDMTGKYAWSGWVYGTDRLHQRELIFPLVKSHFAAVKNIRAENHVVDQAAIEAEKQRQQILHDIEQQKQSREKTIRIMIMGNIAIIFFIVGSILGWRMFKKRRKEKQDELVLPS</sequence>
<organism evidence="3 4">
    <name type="scientific">Photobacterium leiognathi</name>
    <dbReference type="NCBI Taxonomy" id="553611"/>
    <lineage>
        <taxon>Bacteria</taxon>
        <taxon>Pseudomonadati</taxon>
        <taxon>Pseudomonadota</taxon>
        <taxon>Gammaproteobacteria</taxon>
        <taxon>Vibrionales</taxon>
        <taxon>Vibrionaceae</taxon>
        <taxon>Photobacterium</taxon>
    </lineage>
</organism>
<dbReference type="EMBL" id="PYOI01000030">
    <property type="protein sequence ID" value="PSV79168.1"/>
    <property type="molecule type" value="Genomic_DNA"/>
</dbReference>
<evidence type="ECO:0000313" key="3">
    <source>
        <dbReference type="EMBL" id="PSV79168.1"/>
    </source>
</evidence>
<name>A0ABX5GCC9_PHOLE</name>
<keyword evidence="1" id="KW-1133">Transmembrane helix</keyword>
<dbReference type="RefSeq" id="WP_045064998.1">
    <property type="nucleotide sequence ID" value="NZ_CP131601.1"/>
</dbReference>
<keyword evidence="1" id="KW-0812">Transmembrane</keyword>
<evidence type="ECO:0000313" key="4">
    <source>
        <dbReference type="Proteomes" id="UP000241566"/>
    </source>
</evidence>
<feature type="signal peptide" evidence="2">
    <location>
        <begin position="1"/>
        <end position="18"/>
    </location>
</feature>
<evidence type="ECO:0000256" key="1">
    <source>
        <dbReference type="SAM" id="Phobius"/>
    </source>
</evidence>
<protein>
    <submittedName>
        <fullName evidence="3">TIGR03503 family protein</fullName>
    </submittedName>
</protein>
<dbReference type="NCBIfam" id="NF041940">
    <property type="entry name" value="choice_anch_X"/>
    <property type="match status" value="1"/>
</dbReference>
<keyword evidence="2" id="KW-0732">Signal</keyword>
<keyword evidence="1" id="KW-0472">Membrane</keyword>
<keyword evidence="4" id="KW-1185">Reference proteome</keyword>